<evidence type="ECO:0000313" key="3">
    <source>
        <dbReference type="Proteomes" id="UP000278475"/>
    </source>
</evidence>
<name>A0A497EL96_9CREN</name>
<gene>
    <name evidence="2" type="ORF">DRJ31_08285</name>
</gene>
<evidence type="ECO:0000313" key="2">
    <source>
        <dbReference type="EMBL" id="RLE47818.1"/>
    </source>
</evidence>
<dbReference type="NCBIfam" id="NF038324">
    <property type="entry name" value="DrmB_fam"/>
    <property type="match status" value="1"/>
</dbReference>
<dbReference type="AlphaFoldDB" id="A0A497EL96"/>
<comment type="caution">
    <text evidence="2">The sequence shown here is derived from an EMBL/GenBank/DDBJ whole genome shotgun (WGS) entry which is preliminary data.</text>
</comment>
<dbReference type="InterPro" id="IPR018973">
    <property type="entry name" value="MZB"/>
</dbReference>
<dbReference type="Proteomes" id="UP000278475">
    <property type="component" value="Unassembled WGS sequence"/>
</dbReference>
<sequence length="611" mass="69718">MVQHIRLSQFVITYGPGAILETRNGPRVILMPNIGLFGSGSSLDPSRFEITDQRMTEGLLRHIVGTAVRIFRVPSNAELRIPEHKYVYRTKPFPEWKLCLNTDNHPNENYILFRGNVCPVCARSLETQQIHRIRWEPIRFVVACPEGHMDDVDWYTVVHGPRSNCPNNRYFIWRGSGMLSSITLECPFCGASRNLGSAYGDDYECTGRYPERENVNERPYRPGNCRSRAKMIQRQASNLRIPEIRTLFTIPPRYTELHRLLQLRPIFSLIVAVRIRSKDELAEMLQRLVDQGVISETVMEEILSHSWDDIRQAINDILTPPPTSYEDLLLEEFHELIKGSVNGIPPLIGPSVNSPPLIEIDPNLVKKFEGPNGHVFRVVPILHLRAVTVQIGYRREIPIRNTTPKLVDIGFPDSRDPLVKWYPGVELFGEGIFIMLDENEGWHFELSGSDSHEWLRAFSNSSNDVYPSYVFRGRFREELHPVFVWWHTLPHLLIRSVSLEAGYSSASIRERVYIELRDGRARGGVVLYATQPGADGTLGGLVALVPYFDSILERALESARICSGDPLCSETHFKKGMYNGAACYGCLLLSETSCEHRNMWLDRNVLNENPP</sequence>
<accession>A0A497EL96</accession>
<dbReference type="Pfam" id="PF09369">
    <property type="entry name" value="MZB"/>
    <property type="match status" value="1"/>
</dbReference>
<organism evidence="2 3">
    <name type="scientific">Thermoproteota archaeon</name>
    <dbReference type="NCBI Taxonomy" id="2056631"/>
    <lineage>
        <taxon>Archaea</taxon>
        <taxon>Thermoproteota</taxon>
    </lineage>
</organism>
<dbReference type="InterPro" id="IPR047721">
    <property type="entry name" value="DrmB"/>
</dbReference>
<proteinExistence type="predicted"/>
<feature type="domain" description="MrfA-like Zn-binding" evidence="1">
    <location>
        <begin position="490"/>
        <end position="587"/>
    </location>
</feature>
<reference evidence="2 3" key="1">
    <citation type="submission" date="2018-06" db="EMBL/GenBank/DDBJ databases">
        <title>Extensive metabolic versatility and redundancy in microbially diverse, dynamic hydrothermal sediments.</title>
        <authorList>
            <person name="Dombrowski N."/>
            <person name="Teske A."/>
            <person name="Baker B.J."/>
        </authorList>
    </citation>
    <scope>NUCLEOTIDE SEQUENCE [LARGE SCALE GENOMIC DNA]</scope>
    <source>
        <strain evidence="2">B66_G16</strain>
    </source>
</reference>
<protein>
    <recommendedName>
        <fullName evidence="1">MrfA-like Zn-binding domain-containing protein</fullName>
    </recommendedName>
</protein>
<evidence type="ECO:0000259" key="1">
    <source>
        <dbReference type="Pfam" id="PF09369"/>
    </source>
</evidence>
<dbReference type="EMBL" id="QMQV01000104">
    <property type="protein sequence ID" value="RLE47818.1"/>
    <property type="molecule type" value="Genomic_DNA"/>
</dbReference>